<sequence length="212" mass="24850">MGPPVRIRTFHTEFFKTNGSEKPYERNMYKKICGAQKSVEKFMKWLVEDKWNLPDSHLMRTLYTEFAAVFGNKEAYPRNMYNSFKEKLKGKSILEKFIIPQLAHIIMWISFKVIPTEDLYRNTNEQICREFYLPVMTLEGFEENVRRVSGSFKPLIVVGGFFYLHQEELAALEHHCFLIHDGPQSLICSHVENNETGFAKAVEAIHHELNLN</sequence>
<accession>G0NNS1</accession>
<name>G0NNS1_CAEBE</name>
<evidence type="ECO:0000313" key="1">
    <source>
        <dbReference type="EMBL" id="EGT34925.1"/>
    </source>
</evidence>
<evidence type="ECO:0000313" key="2">
    <source>
        <dbReference type="Proteomes" id="UP000008068"/>
    </source>
</evidence>
<gene>
    <name evidence="1" type="ORF">CAEBREN_00193</name>
</gene>
<proteinExistence type="predicted"/>
<dbReference type="HOGENOM" id="CLU_1300651_0_0_1"/>
<dbReference type="AlphaFoldDB" id="G0NNS1"/>
<dbReference type="InParanoid" id="G0NNS1"/>
<reference evidence="2" key="1">
    <citation type="submission" date="2011-07" db="EMBL/GenBank/DDBJ databases">
        <authorList>
            <consortium name="Caenorhabditis brenneri Sequencing and Analysis Consortium"/>
            <person name="Wilson R.K."/>
        </authorList>
    </citation>
    <scope>NUCLEOTIDE SEQUENCE [LARGE SCALE GENOMIC DNA]</scope>
    <source>
        <strain evidence="2">PB2801</strain>
    </source>
</reference>
<dbReference type="Proteomes" id="UP000008068">
    <property type="component" value="Unassembled WGS sequence"/>
</dbReference>
<dbReference type="EMBL" id="GL379916">
    <property type="protein sequence ID" value="EGT34925.1"/>
    <property type="molecule type" value="Genomic_DNA"/>
</dbReference>
<organism evidence="2">
    <name type="scientific">Caenorhabditis brenneri</name>
    <name type="common">Nematode worm</name>
    <dbReference type="NCBI Taxonomy" id="135651"/>
    <lineage>
        <taxon>Eukaryota</taxon>
        <taxon>Metazoa</taxon>
        <taxon>Ecdysozoa</taxon>
        <taxon>Nematoda</taxon>
        <taxon>Chromadorea</taxon>
        <taxon>Rhabditida</taxon>
        <taxon>Rhabditina</taxon>
        <taxon>Rhabditomorpha</taxon>
        <taxon>Rhabditoidea</taxon>
        <taxon>Rhabditidae</taxon>
        <taxon>Peloderinae</taxon>
        <taxon>Caenorhabditis</taxon>
    </lineage>
</organism>
<protein>
    <recommendedName>
        <fullName evidence="3">SPK domain-containing protein</fullName>
    </recommendedName>
</protein>
<keyword evidence="2" id="KW-1185">Reference proteome</keyword>
<evidence type="ECO:0008006" key="3">
    <source>
        <dbReference type="Google" id="ProtNLM"/>
    </source>
</evidence>